<dbReference type="Pfam" id="PF02337">
    <property type="entry name" value="Gag_p10"/>
    <property type="match status" value="1"/>
</dbReference>
<evidence type="ECO:0000313" key="5">
    <source>
        <dbReference type="Proteomes" id="UP001488838"/>
    </source>
</evidence>
<keyword evidence="1" id="KW-0433">Leucine-rich repeat</keyword>
<feature type="non-terminal residue" evidence="4">
    <location>
        <position position="439"/>
    </location>
</feature>
<dbReference type="Gene3D" id="1.10.150.490">
    <property type="entry name" value="Retroviral GAG p10 protein"/>
    <property type="match status" value="1"/>
</dbReference>
<sequence length="439" mass="49801">MDAKNPKTLVDLAVQCLLGHESAAIQALEDIPRNLFVPLFIAAFKGGHKNILNEMVKVWPFYCLHLGTLTVWDPHHELLKAMIENLPVFPAENSASWVHDSVIQACGITSESFPRVLPTSLDFLYLSFCDISYRDFRFLAQCPQASHLKMLNLSNNAMHWDDFEPFQTLLLNHSGTLKHLEINHCLINDSAIAVLIPALMRCTQLHILAFASNPITMPMLVNIMHSLTPLMKLKYVIYPIPLHCYERWHFQGRLDRRRLAIVQLQLKAMLQVAGRRDMKWTTHSEGLNISNWKQIKKDLQKRLQKKGADSVPISTFSLWCLVCDALLTDKVKVRLEVVVAKEILEEIQEEETCCSIGWAESHRGQMEMTDVPGGTLESGAGLRLVPKSARFRTQNQIAITSESENGEDSLSSSAEKSLSDEEAQLIQEIKVLQKRLKRC</sequence>
<dbReference type="Gene3D" id="3.80.10.10">
    <property type="entry name" value="Ribonuclease Inhibitor"/>
    <property type="match status" value="1"/>
</dbReference>
<evidence type="ECO:0000256" key="1">
    <source>
        <dbReference type="ARBA" id="ARBA00022614"/>
    </source>
</evidence>
<dbReference type="InterPro" id="IPR003322">
    <property type="entry name" value="B_retro_matrix"/>
</dbReference>
<evidence type="ECO:0000256" key="2">
    <source>
        <dbReference type="ARBA" id="ARBA00022737"/>
    </source>
</evidence>
<dbReference type="SUPFAM" id="SSF47836">
    <property type="entry name" value="Retroviral matrix proteins"/>
    <property type="match status" value="1"/>
</dbReference>
<reference evidence="4 5" key="1">
    <citation type="journal article" date="2023" name="bioRxiv">
        <title>Conserved and derived expression patterns and positive selection on dental genes reveal complex evolutionary context of ever-growing rodent molars.</title>
        <authorList>
            <person name="Calamari Z.T."/>
            <person name="Song A."/>
            <person name="Cohen E."/>
            <person name="Akter M."/>
            <person name="Roy R.D."/>
            <person name="Hallikas O."/>
            <person name="Christensen M.M."/>
            <person name="Li P."/>
            <person name="Marangoni P."/>
            <person name="Jernvall J."/>
            <person name="Klein O.D."/>
        </authorList>
    </citation>
    <scope>NUCLEOTIDE SEQUENCE [LARGE SCALE GENOMIC DNA]</scope>
    <source>
        <strain evidence="4">V071</strain>
    </source>
</reference>
<dbReference type="SUPFAM" id="SSF52047">
    <property type="entry name" value="RNI-like"/>
    <property type="match status" value="1"/>
</dbReference>
<keyword evidence="2" id="KW-0677">Repeat</keyword>
<dbReference type="PANTHER" id="PTHR14224">
    <property type="entry name" value="SIMILAR TO PREFERENTIALLY EXPRESSED ANTIGEN IN MELANOMA-LIKE 3"/>
    <property type="match status" value="1"/>
</dbReference>
<dbReference type="GO" id="GO:0005737">
    <property type="term" value="C:cytoplasm"/>
    <property type="evidence" value="ECO:0007669"/>
    <property type="project" value="TreeGrafter"/>
</dbReference>
<gene>
    <name evidence="4" type="ORF">U0070_002772</name>
</gene>
<dbReference type="GO" id="GO:0005198">
    <property type="term" value="F:structural molecule activity"/>
    <property type="evidence" value="ECO:0007669"/>
    <property type="project" value="InterPro"/>
</dbReference>
<dbReference type="Proteomes" id="UP001488838">
    <property type="component" value="Unassembled WGS sequence"/>
</dbReference>
<dbReference type="InterPro" id="IPR010999">
    <property type="entry name" value="Retrovr_matrix"/>
</dbReference>
<dbReference type="InterPro" id="IPR038124">
    <property type="entry name" value="B_retro_matrix_sf"/>
</dbReference>
<organism evidence="4 5">
    <name type="scientific">Myodes glareolus</name>
    <name type="common">Bank vole</name>
    <name type="synonym">Clethrionomys glareolus</name>
    <dbReference type="NCBI Taxonomy" id="447135"/>
    <lineage>
        <taxon>Eukaryota</taxon>
        <taxon>Metazoa</taxon>
        <taxon>Chordata</taxon>
        <taxon>Craniata</taxon>
        <taxon>Vertebrata</taxon>
        <taxon>Euteleostomi</taxon>
        <taxon>Mammalia</taxon>
        <taxon>Eutheria</taxon>
        <taxon>Euarchontoglires</taxon>
        <taxon>Glires</taxon>
        <taxon>Rodentia</taxon>
        <taxon>Myomorpha</taxon>
        <taxon>Muroidea</taxon>
        <taxon>Cricetidae</taxon>
        <taxon>Arvicolinae</taxon>
        <taxon>Myodes</taxon>
    </lineage>
</organism>
<feature type="domain" description="Beta-retroviral matrix protein" evidence="3">
    <location>
        <begin position="261"/>
        <end position="326"/>
    </location>
</feature>
<dbReference type="InterPro" id="IPR050694">
    <property type="entry name" value="LRRC14/PRAME"/>
</dbReference>
<dbReference type="EMBL" id="JBBHLL010002050">
    <property type="protein sequence ID" value="KAK7795589.1"/>
    <property type="molecule type" value="Genomic_DNA"/>
</dbReference>
<evidence type="ECO:0000313" key="4">
    <source>
        <dbReference type="EMBL" id="KAK7795589.1"/>
    </source>
</evidence>
<proteinExistence type="predicted"/>
<dbReference type="AlphaFoldDB" id="A0AAW0GWV5"/>
<accession>A0AAW0GWV5</accession>
<keyword evidence="5" id="KW-1185">Reference proteome</keyword>
<dbReference type="InterPro" id="IPR032675">
    <property type="entry name" value="LRR_dom_sf"/>
</dbReference>
<protein>
    <recommendedName>
        <fullName evidence="3">Beta-retroviral matrix protein domain-containing protein</fullName>
    </recommendedName>
</protein>
<evidence type="ECO:0000259" key="3">
    <source>
        <dbReference type="Pfam" id="PF02337"/>
    </source>
</evidence>
<dbReference type="PANTHER" id="PTHR14224:SF1">
    <property type="entry name" value="PRAME LIKE, X-LINKED 1"/>
    <property type="match status" value="1"/>
</dbReference>
<name>A0AAW0GWV5_MYOGA</name>
<comment type="caution">
    <text evidence="4">The sequence shown here is derived from an EMBL/GenBank/DDBJ whole genome shotgun (WGS) entry which is preliminary data.</text>
</comment>